<reference evidence="1" key="2">
    <citation type="submission" date="2020-06" db="EMBL/GenBank/DDBJ databases">
        <title>Helianthus annuus Genome sequencing and assembly Release 2.</title>
        <authorList>
            <person name="Gouzy J."/>
            <person name="Langlade N."/>
            <person name="Munos S."/>
        </authorList>
    </citation>
    <scope>NUCLEOTIDE SEQUENCE</scope>
    <source>
        <tissue evidence="1">Leaves</tissue>
    </source>
</reference>
<reference evidence="1" key="1">
    <citation type="journal article" date="2017" name="Nature">
        <title>The sunflower genome provides insights into oil metabolism, flowering and Asterid evolution.</title>
        <authorList>
            <person name="Badouin H."/>
            <person name="Gouzy J."/>
            <person name="Grassa C.J."/>
            <person name="Murat F."/>
            <person name="Staton S.E."/>
            <person name="Cottret L."/>
            <person name="Lelandais-Briere C."/>
            <person name="Owens G.L."/>
            <person name="Carrere S."/>
            <person name="Mayjonade B."/>
            <person name="Legrand L."/>
            <person name="Gill N."/>
            <person name="Kane N.C."/>
            <person name="Bowers J.E."/>
            <person name="Hubner S."/>
            <person name="Bellec A."/>
            <person name="Berard A."/>
            <person name="Berges H."/>
            <person name="Blanchet N."/>
            <person name="Boniface M.C."/>
            <person name="Brunel D."/>
            <person name="Catrice O."/>
            <person name="Chaidir N."/>
            <person name="Claudel C."/>
            <person name="Donnadieu C."/>
            <person name="Faraut T."/>
            <person name="Fievet G."/>
            <person name="Helmstetter N."/>
            <person name="King M."/>
            <person name="Knapp S.J."/>
            <person name="Lai Z."/>
            <person name="Le Paslier M.C."/>
            <person name="Lippi Y."/>
            <person name="Lorenzon L."/>
            <person name="Mandel J.R."/>
            <person name="Marage G."/>
            <person name="Marchand G."/>
            <person name="Marquand E."/>
            <person name="Bret-Mestries E."/>
            <person name="Morien E."/>
            <person name="Nambeesan S."/>
            <person name="Nguyen T."/>
            <person name="Pegot-Espagnet P."/>
            <person name="Pouilly N."/>
            <person name="Raftis F."/>
            <person name="Sallet E."/>
            <person name="Schiex T."/>
            <person name="Thomas J."/>
            <person name="Vandecasteele C."/>
            <person name="Vares D."/>
            <person name="Vear F."/>
            <person name="Vautrin S."/>
            <person name="Crespi M."/>
            <person name="Mangin B."/>
            <person name="Burke J.M."/>
            <person name="Salse J."/>
            <person name="Munos S."/>
            <person name="Vincourt P."/>
            <person name="Rieseberg L.H."/>
            <person name="Langlade N.B."/>
        </authorList>
    </citation>
    <scope>NUCLEOTIDE SEQUENCE</scope>
    <source>
        <tissue evidence="1">Leaves</tissue>
    </source>
</reference>
<accession>A0A9K3J1J0</accession>
<keyword evidence="2" id="KW-1185">Reference proteome</keyword>
<name>A0A9K3J1J0_HELAN</name>
<evidence type="ECO:0000313" key="1">
    <source>
        <dbReference type="EMBL" id="KAF5806763.1"/>
    </source>
</evidence>
<proteinExistence type="predicted"/>
<evidence type="ECO:0000313" key="2">
    <source>
        <dbReference type="Proteomes" id="UP000215914"/>
    </source>
</evidence>
<dbReference type="EMBL" id="MNCJ02000320">
    <property type="protein sequence ID" value="KAF5806763.1"/>
    <property type="molecule type" value="Genomic_DNA"/>
</dbReference>
<protein>
    <submittedName>
        <fullName evidence="1">Uncharacterized protein</fullName>
    </submittedName>
</protein>
<dbReference type="Proteomes" id="UP000215914">
    <property type="component" value="Unassembled WGS sequence"/>
</dbReference>
<organism evidence="1 2">
    <name type="scientific">Helianthus annuus</name>
    <name type="common">Common sunflower</name>
    <dbReference type="NCBI Taxonomy" id="4232"/>
    <lineage>
        <taxon>Eukaryota</taxon>
        <taxon>Viridiplantae</taxon>
        <taxon>Streptophyta</taxon>
        <taxon>Embryophyta</taxon>
        <taxon>Tracheophyta</taxon>
        <taxon>Spermatophyta</taxon>
        <taxon>Magnoliopsida</taxon>
        <taxon>eudicotyledons</taxon>
        <taxon>Gunneridae</taxon>
        <taxon>Pentapetalae</taxon>
        <taxon>asterids</taxon>
        <taxon>campanulids</taxon>
        <taxon>Asterales</taxon>
        <taxon>Asteraceae</taxon>
        <taxon>Asteroideae</taxon>
        <taxon>Heliantheae alliance</taxon>
        <taxon>Heliantheae</taxon>
        <taxon>Helianthus</taxon>
    </lineage>
</organism>
<gene>
    <name evidence="1" type="ORF">HanXRQr2_Chr05g0225411</name>
</gene>
<comment type="caution">
    <text evidence="1">The sequence shown here is derived from an EMBL/GenBank/DDBJ whole genome shotgun (WGS) entry which is preliminary data.</text>
</comment>
<sequence>MRKKTATVVRENEDTTTEKHVAENVEGDNDHLECFKHCKDYLLSHTSTQEIAVFVRTDGEFRVSVVSQYGTPPLSYEEVERNEKVHAQNMDIAFKEFEECIEKVKNNISEALKVHPKSDLINKKKMEWVGIVRKHLKNVVEVADIDVVKEKTPAPVKDSGVLSPSNLTPFLPMTSSFYAEVEDLISAGHCDDTPGTRSKTIGRQLVNLESQLENVAATTSTVHEKEDAGNACLQYKTPRPKRSINLPDALRSPYVQRVVSLMIKKDEVEDALASCIFSAIANKW</sequence>
<dbReference type="AlphaFoldDB" id="A0A9K3J1J0"/>
<dbReference type="Gramene" id="mRNA:HanXRQr2_Chr05g0225411">
    <property type="protein sequence ID" value="mRNA:HanXRQr2_Chr05g0225411"/>
    <property type="gene ID" value="HanXRQr2_Chr05g0225411"/>
</dbReference>